<evidence type="ECO:0000313" key="7">
    <source>
        <dbReference type="EMBL" id="KAF6205732.1"/>
    </source>
</evidence>
<evidence type="ECO:0000256" key="5">
    <source>
        <dbReference type="ARBA" id="ARBA00035301"/>
    </source>
</evidence>
<evidence type="ECO:0000256" key="1">
    <source>
        <dbReference type="ARBA" id="ARBA00003362"/>
    </source>
</evidence>
<keyword evidence="3" id="KW-0689">Ribosomal protein</keyword>
<dbReference type="EMBL" id="WIXP02000009">
    <property type="protein sequence ID" value="KAF6205732.1"/>
    <property type="molecule type" value="Genomic_DNA"/>
</dbReference>
<dbReference type="Proteomes" id="UP000466442">
    <property type="component" value="Linkage Group LG9"/>
</dbReference>
<dbReference type="GO" id="GO:0022625">
    <property type="term" value="C:cytosolic large ribosomal subunit"/>
    <property type="evidence" value="ECO:0007669"/>
    <property type="project" value="InterPro"/>
</dbReference>
<comment type="similarity">
    <text evidence="2">Belongs to the eukaryotic ribosomal protein P1/P2 family.</text>
</comment>
<dbReference type="CDD" id="cd05833">
    <property type="entry name" value="Ribosomal_P2"/>
    <property type="match status" value="1"/>
</dbReference>
<evidence type="ECO:0000313" key="8">
    <source>
        <dbReference type="Proteomes" id="UP000466442"/>
    </source>
</evidence>
<dbReference type="FunFam" id="1.10.10.1410:FF:000002">
    <property type="entry name" value="60S acidic ribosomal protein P2"/>
    <property type="match status" value="1"/>
</dbReference>
<dbReference type="Pfam" id="PF00428">
    <property type="entry name" value="Ribosomal_60s"/>
    <property type="match status" value="1"/>
</dbReference>
<dbReference type="InterPro" id="IPR044076">
    <property type="entry name" value="Ribosomal_P2"/>
</dbReference>
<reference evidence="7" key="1">
    <citation type="journal article" date="2021" name="Mol. Ecol. Resour.">
        <title>Apolygus lucorum genome provides insights into omnivorousness and mesophyll feeding.</title>
        <authorList>
            <person name="Liu Y."/>
            <person name="Liu H."/>
            <person name="Wang H."/>
            <person name="Huang T."/>
            <person name="Liu B."/>
            <person name="Yang B."/>
            <person name="Yin L."/>
            <person name="Li B."/>
            <person name="Zhang Y."/>
            <person name="Zhang S."/>
            <person name="Jiang F."/>
            <person name="Zhang X."/>
            <person name="Ren Y."/>
            <person name="Wang B."/>
            <person name="Wang S."/>
            <person name="Lu Y."/>
            <person name="Wu K."/>
            <person name="Fan W."/>
            <person name="Wang G."/>
        </authorList>
    </citation>
    <scope>NUCLEOTIDE SEQUENCE</scope>
    <source>
        <strain evidence="7">12Hb</strain>
    </source>
</reference>
<dbReference type="PANTHER" id="PTHR21141:SF5">
    <property type="entry name" value="LARGE RIBOSOMAL SUBUNIT PROTEIN P2"/>
    <property type="match status" value="1"/>
</dbReference>
<organism evidence="7 8">
    <name type="scientific">Apolygus lucorum</name>
    <name type="common">Small green plant bug</name>
    <name type="synonym">Lygocoris lucorum</name>
    <dbReference type="NCBI Taxonomy" id="248454"/>
    <lineage>
        <taxon>Eukaryota</taxon>
        <taxon>Metazoa</taxon>
        <taxon>Ecdysozoa</taxon>
        <taxon>Arthropoda</taxon>
        <taxon>Hexapoda</taxon>
        <taxon>Insecta</taxon>
        <taxon>Pterygota</taxon>
        <taxon>Neoptera</taxon>
        <taxon>Paraneoptera</taxon>
        <taxon>Hemiptera</taxon>
        <taxon>Heteroptera</taxon>
        <taxon>Panheteroptera</taxon>
        <taxon>Cimicomorpha</taxon>
        <taxon>Miridae</taxon>
        <taxon>Mirini</taxon>
        <taxon>Apolygus</taxon>
    </lineage>
</organism>
<accession>A0A8S9X9Q3</accession>
<gene>
    <name evidence="7" type="ORF">GE061_019905</name>
</gene>
<name>A0A8S9X9Q3_APOLU</name>
<dbReference type="InterPro" id="IPR038716">
    <property type="entry name" value="P1/P2_N_sf"/>
</dbReference>
<evidence type="ECO:0000256" key="2">
    <source>
        <dbReference type="ARBA" id="ARBA00005436"/>
    </source>
</evidence>
<dbReference type="PANTHER" id="PTHR21141">
    <property type="entry name" value="60S ACIDIC RIBOSOMAL PROTEIN FAMILY MEMBER"/>
    <property type="match status" value="1"/>
</dbReference>
<dbReference type="GO" id="GO:0003735">
    <property type="term" value="F:structural constituent of ribosome"/>
    <property type="evidence" value="ECO:0007669"/>
    <property type="project" value="InterPro"/>
</dbReference>
<sequence>MFIFSAILVNADDLSSSFYHFSNLIFSVNHVSCRYDLKMRYVAAYLLAALGGKESPSSADIEKILSSVGIEADNEKLNKVISELKGKNVDEVIAKGKEKLATLPLEVPQLRKPRRKRRKKNLTNQMTIWASVCSIEFLVYGLNFSQRIFDRFDESSHHHLPAEYFSRCWSDSINPLFIMKMRMNSAAWMDGLVGVATVSLQFPVSSSLYGISTYHLTGGLPITPRSSELFDSQEKFKKETQISSRLDVISSLRKRTTLLNFENETRNLTFGDAVPRFRRETRSCLIFESILIRLNHETFVAFYNEIRKEYSV</sequence>
<evidence type="ECO:0000256" key="4">
    <source>
        <dbReference type="ARBA" id="ARBA00023274"/>
    </source>
</evidence>
<dbReference type="OrthoDB" id="1227494at2759"/>
<keyword evidence="4" id="KW-0687">Ribonucleoprotein</keyword>
<evidence type="ECO:0000256" key="6">
    <source>
        <dbReference type="ARBA" id="ARBA00035443"/>
    </source>
</evidence>
<dbReference type="Gene3D" id="1.10.10.1410">
    <property type="match status" value="1"/>
</dbReference>
<protein>
    <recommendedName>
        <fullName evidence="5">Large ribosomal subunit protein P2</fullName>
    </recommendedName>
    <alternativeName>
        <fullName evidence="6">60S acidic ribosomal protein P2</fullName>
    </alternativeName>
</protein>
<dbReference type="AlphaFoldDB" id="A0A8S9X9Q3"/>
<proteinExistence type="inferred from homology"/>
<dbReference type="GO" id="GO:0002182">
    <property type="term" value="P:cytoplasmic translational elongation"/>
    <property type="evidence" value="ECO:0007669"/>
    <property type="project" value="InterPro"/>
</dbReference>
<evidence type="ECO:0000256" key="3">
    <source>
        <dbReference type="ARBA" id="ARBA00022980"/>
    </source>
</evidence>
<keyword evidence="8" id="KW-1185">Reference proteome</keyword>
<comment type="function">
    <text evidence="1">Plays an important role in the elongation step of protein synthesis.</text>
</comment>
<comment type="caution">
    <text evidence="7">The sequence shown here is derived from an EMBL/GenBank/DDBJ whole genome shotgun (WGS) entry which is preliminary data.</text>
</comment>